<keyword evidence="1" id="KW-0596">Phosphopantetheine</keyword>
<dbReference type="InterPro" id="IPR009081">
    <property type="entry name" value="PP-bd_ACP"/>
</dbReference>
<evidence type="ECO:0000313" key="4">
    <source>
        <dbReference type="EMBL" id="BDD86297.1"/>
    </source>
</evidence>
<sequence>MDTLIAELKRKLIDILHLDDLTVDDIDEHAQLVGGDLGIDSIDVLEIVVMVEKDYGVVINNQEIGAQVFASLATLADYIKAHTPASS</sequence>
<dbReference type="InterPro" id="IPR036736">
    <property type="entry name" value="ACP-like_sf"/>
</dbReference>
<proteinExistence type="predicted"/>
<keyword evidence="5" id="KW-1185">Reference proteome</keyword>
<accession>A0ABN6M4H5</accession>
<evidence type="ECO:0000259" key="3">
    <source>
        <dbReference type="PROSITE" id="PS50075"/>
    </source>
</evidence>
<keyword evidence="2" id="KW-0597">Phosphoprotein</keyword>
<evidence type="ECO:0000313" key="5">
    <source>
        <dbReference type="Proteomes" id="UP000830055"/>
    </source>
</evidence>
<dbReference type="Proteomes" id="UP000830055">
    <property type="component" value="Chromosome"/>
</dbReference>
<feature type="domain" description="Carrier" evidence="3">
    <location>
        <begin position="1"/>
        <end position="83"/>
    </location>
</feature>
<dbReference type="InterPro" id="IPR006162">
    <property type="entry name" value="Ppantetheine_attach_site"/>
</dbReference>
<protein>
    <submittedName>
        <fullName evidence="4">Acyl carrier protein</fullName>
    </submittedName>
</protein>
<dbReference type="RefSeq" id="WP_284153389.1">
    <property type="nucleotide sequence ID" value="NZ_AP025516.1"/>
</dbReference>
<dbReference type="Gene3D" id="1.10.1200.10">
    <property type="entry name" value="ACP-like"/>
    <property type="match status" value="1"/>
</dbReference>
<name>A0ABN6M4H5_9BACT</name>
<dbReference type="PROSITE" id="PS50075">
    <property type="entry name" value="CARRIER"/>
    <property type="match status" value="1"/>
</dbReference>
<dbReference type="SUPFAM" id="SSF47336">
    <property type="entry name" value="ACP-like"/>
    <property type="match status" value="1"/>
</dbReference>
<gene>
    <name evidence="4" type="primary">acpP-1</name>
    <name evidence="4" type="ORF">DPPLL_06620</name>
</gene>
<evidence type="ECO:0000256" key="2">
    <source>
        <dbReference type="ARBA" id="ARBA00022553"/>
    </source>
</evidence>
<reference evidence="4 5" key="1">
    <citation type="submission" date="2022-01" db="EMBL/GenBank/DDBJ databases">
        <title>Desulfofustis limnae sp. nov., a novel mesophilic sulfate-reducing bacterium isolated from marsh soil.</title>
        <authorList>
            <person name="Watanabe M."/>
            <person name="Takahashi A."/>
            <person name="Kojima H."/>
            <person name="Fukui M."/>
        </authorList>
    </citation>
    <scope>NUCLEOTIDE SEQUENCE [LARGE SCALE GENOMIC DNA]</scope>
    <source>
        <strain evidence="4 5">PPLL</strain>
    </source>
</reference>
<organism evidence="4 5">
    <name type="scientific">Desulfofustis limnaeus</name>
    <dbReference type="NCBI Taxonomy" id="2740163"/>
    <lineage>
        <taxon>Bacteria</taxon>
        <taxon>Pseudomonadati</taxon>
        <taxon>Thermodesulfobacteriota</taxon>
        <taxon>Desulfobulbia</taxon>
        <taxon>Desulfobulbales</taxon>
        <taxon>Desulfocapsaceae</taxon>
        <taxon>Desulfofustis</taxon>
    </lineage>
</organism>
<evidence type="ECO:0000256" key="1">
    <source>
        <dbReference type="ARBA" id="ARBA00022450"/>
    </source>
</evidence>
<dbReference type="Pfam" id="PF00550">
    <property type="entry name" value="PP-binding"/>
    <property type="match status" value="1"/>
</dbReference>
<dbReference type="EMBL" id="AP025516">
    <property type="protein sequence ID" value="BDD86297.1"/>
    <property type="molecule type" value="Genomic_DNA"/>
</dbReference>
<dbReference type="PROSITE" id="PS00012">
    <property type="entry name" value="PHOSPHOPANTETHEINE"/>
    <property type="match status" value="1"/>
</dbReference>